<proteinExistence type="predicted"/>
<protein>
    <submittedName>
        <fullName evidence="2">Poly A polymerase head domain-containing protein</fullName>
    </submittedName>
</protein>
<name>A0AC35GX79_9BILA</name>
<dbReference type="Proteomes" id="UP000887580">
    <property type="component" value="Unplaced"/>
</dbReference>
<accession>A0AC35GX79</accession>
<sequence length="352" mass="40485">MLKFQFCLLTIFCCIFVYGNGFSTTSSNLETVLDLKHVCSDFEKISLSSVKFPYDAIQYLNAIKERSSVKFYSSKSMISNWNKIKILPVQGLNATVFDVFSFLHSQGCFVFPWGGSIRDLVMGHFIADIDAEITCDPRQLREACIEKYGVKNCQRHHRGNLKIIIGNFGGIKSNTPTVEPIDLAHWNETFGARKSALEFTANSLSFFPDSGLLIDISGKALKDICAGKIRIPARKKYWTQWRGNNTVDKLLRYWTLRSKGFHPANEKIRRFIFTELQQNFNGNEAKHFLCHKFFDGKLEKNGKCQIFSSDFENERKQKLNAFLKTLEADFGAINVRSEFKELFEKLEIVFKY</sequence>
<evidence type="ECO:0000313" key="1">
    <source>
        <dbReference type="Proteomes" id="UP000887580"/>
    </source>
</evidence>
<reference evidence="2" key="1">
    <citation type="submission" date="2022-11" db="UniProtKB">
        <authorList>
            <consortium name="WormBaseParasite"/>
        </authorList>
    </citation>
    <scope>IDENTIFICATION</scope>
</reference>
<organism evidence="1 2">
    <name type="scientific">Panagrolaimus sp. PS1159</name>
    <dbReference type="NCBI Taxonomy" id="55785"/>
    <lineage>
        <taxon>Eukaryota</taxon>
        <taxon>Metazoa</taxon>
        <taxon>Ecdysozoa</taxon>
        <taxon>Nematoda</taxon>
        <taxon>Chromadorea</taxon>
        <taxon>Rhabditida</taxon>
        <taxon>Tylenchina</taxon>
        <taxon>Panagrolaimomorpha</taxon>
        <taxon>Panagrolaimoidea</taxon>
        <taxon>Panagrolaimidae</taxon>
        <taxon>Panagrolaimus</taxon>
    </lineage>
</organism>
<dbReference type="WBParaSite" id="PS1159_v2.g9724.t1">
    <property type="protein sequence ID" value="PS1159_v2.g9724.t1"/>
    <property type="gene ID" value="PS1159_v2.g9724"/>
</dbReference>
<evidence type="ECO:0000313" key="2">
    <source>
        <dbReference type="WBParaSite" id="PS1159_v2.g9724.t1"/>
    </source>
</evidence>